<accession>A0ABT1EA69</accession>
<dbReference type="InterPro" id="IPR036113">
    <property type="entry name" value="Asp/Glu-ADT_sf_sub_c"/>
</dbReference>
<comment type="similarity">
    <text evidence="1 6">Belongs to the GatC family.</text>
</comment>
<keyword evidence="6" id="KW-0067">ATP-binding</keyword>
<comment type="catalytic activity">
    <reaction evidence="5 6">
        <text>L-glutamyl-tRNA(Gln) + L-glutamine + ATP + H2O = L-glutaminyl-tRNA(Gln) + L-glutamate + ADP + phosphate + H(+)</text>
        <dbReference type="Rhea" id="RHEA:17521"/>
        <dbReference type="Rhea" id="RHEA-COMP:9681"/>
        <dbReference type="Rhea" id="RHEA-COMP:9684"/>
        <dbReference type="ChEBI" id="CHEBI:15377"/>
        <dbReference type="ChEBI" id="CHEBI:15378"/>
        <dbReference type="ChEBI" id="CHEBI:29985"/>
        <dbReference type="ChEBI" id="CHEBI:30616"/>
        <dbReference type="ChEBI" id="CHEBI:43474"/>
        <dbReference type="ChEBI" id="CHEBI:58359"/>
        <dbReference type="ChEBI" id="CHEBI:78520"/>
        <dbReference type="ChEBI" id="CHEBI:78521"/>
        <dbReference type="ChEBI" id="CHEBI:456216"/>
    </reaction>
</comment>
<keyword evidence="6" id="KW-0648">Protein biosynthesis</keyword>
<dbReference type="Proteomes" id="UP001523566">
    <property type="component" value="Unassembled WGS sequence"/>
</dbReference>
<keyword evidence="7" id="KW-0175">Coiled coil</keyword>
<feature type="coiled-coil region" evidence="7">
    <location>
        <begin position="19"/>
        <end position="46"/>
    </location>
</feature>
<dbReference type="HAMAP" id="MF_00122">
    <property type="entry name" value="GatC"/>
    <property type="match status" value="1"/>
</dbReference>
<evidence type="ECO:0000256" key="2">
    <source>
        <dbReference type="ARBA" id="ARBA00011123"/>
    </source>
</evidence>
<dbReference type="PANTHER" id="PTHR15004:SF0">
    <property type="entry name" value="GLUTAMYL-TRNA(GLN) AMIDOTRANSFERASE SUBUNIT C, MITOCHONDRIAL"/>
    <property type="match status" value="1"/>
</dbReference>
<comment type="function">
    <text evidence="3 6">Allows the formation of correctly charged Asn-tRNA(Asn) or Gln-tRNA(Gln) through the transamidation of misacylated Asp-tRNA(Asn) or Glu-tRNA(Gln) in organisms which lack either or both of asparaginyl-tRNA or glutaminyl-tRNA synthetases. The reaction takes place in the presence of glutamine and ATP through an activated phospho-Asp-tRNA(Asn) or phospho-Glu-tRNA(Gln).</text>
</comment>
<dbReference type="RefSeq" id="WP_262066505.1">
    <property type="nucleotide sequence ID" value="NZ_JAMXOD010000013.1"/>
</dbReference>
<dbReference type="Gene3D" id="1.10.20.60">
    <property type="entry name" value="Glu-tRNAGln amidotransferase C subunit, N-terminal domain"/>
    <property type="match status" value="1"/>
</dbReference>
<dbReference type="InterPro" id="IPR003837">
    <property type="entry name" value="GatC"/>
</dbReference>
<organism evidence="8 9">
    <name type="scientific">Aequitasia blattaphilus</name>
    <dbReference type="NCBI Taxonomy" id="2949332"/>
    <lineage>
        <taxon>Bacteria</taxon>
        <taxon>Bacillati</taxon>
        <taxon>Bacillota</taxon>
        <taxon>Clostridia</taxon>
        <taxon>Lachnospirales</taxon>
        <taxon>Lachnospiraceae</taxon>
        <taxon>Aequitasia</taxon>
    </lineage>
</organism>
<evidence type="ECO:0000313" key="8">
    <source>
        <dbReference type="EMBL" id="MCP1102719.1"/>
    </source>
</evidence>
<dbReference type="NCBIfam" id="TIGR00135">
    <property type="entry name" value="gatC"/>
    <property type="match status" value="1"/>
</dbReference>
<proteinExistence type="inferred from homology"/>
<comment type="catalytic activity">
    <reaction evidence="4 6">
        <text>L-aspartyl-tRNA(Asn) + L-glutamine + ATP + H2O = L-asparaginyl-tRNA(Asn) + L-glutamate + ADP + phosphate + 2 H(+)</text>
        <dbReference type="Rhea" id="RHEA:14513"/>
        <dbReference type="Rhea" id="RHEA-COMP:9674"/>
        <dbReference type="Rhea" id="RHEA-COMP:9677"/>
        <dbReference type="ChEBI" id="CHEBI:15377"/>
        <dbReference type="ChEBI" id="CHEBI:15378"/>
        <dbReference type="ChEBI" id="CHEBI:29985"/>
        <dbReference type="ChEBI" id="CHEBI:30616"/>
        <dbReference type="ChEBI" id="CHEBI:43474"/>
        <dbReference type="ChEBI" id="CHEBI:58359"/>
        <dbReference type="ChEBI" id="CHEBI:78515"/>
        <dbReference type="ChEBI" id="CHEBI:78516"/>
        <dbReference type="ChEBI" id="CHEBI:456216"/>
    </reaction>
</comment>
<evidence type="ECO:0000256" key="4">
    <source>
        <dbReference type="ARBA" id="ARBA00047380"/>
    </source>
</evidence>
<comment type="caution">
    <text evidence="8">The sequence shown here is derived from an EMBL/GenBank/DDBJ whole genome shotgun (WGS) entry which is preliminary data.</text>
</comment>
<name>A0ABT1EA69_9FIRM</name>
<evidence type="ECO:0000313" key="9">
    <source>
        <dbReference type="Proteomes" id="UP001523566"/>
    </source>
</evidence>
<evidence type="ECO:0000256" key="5">
    <source>
        <dbReference type="ARBA" id="ARBA00047913"/>
    </source>
</evidence>
<keyword evidence="6" id="KW-0547">Nucleotide-binding</keyword>
<dbReference type="PANTHER" id="PTHR15004">
    <property type="entry name" value="GLUTAMYL-TRNA(GLN) AMIDOTRANSFERASE SUBUNIT C, MITOCHONDRIAL"/>
    <property type="match status" value="1"/>
</dbReference>
<dbReference type="EMBL" id="JAMZFW010000013">
    <property type="protein sequence ID" value="MCP1102719.1"/>
    <property type="molecule type" value="Genomic_DNA"/>
</dbReference>
<keyword evidence="6" id="KW-0436">Ligase</keyword>
<gene>
    <name evidence="6 8" type="primary">gatC</name>
    <name evidence="8" type="ORF">NK125_09850</name>
</gene>
<evidence type="ECO:0000256" key="6">
    <source>
        <dbReference type="HAMAP-Rule" id="MF_00122"/>
    </source>
</evidence>
<sequence length="99" mass="11316">MTEKITDETMDYVSILAKLSLSEEEREEAKKDMEKMLNYIDVLQELDTEGIEPSAHVFPIYNVMREDESFEKDTSELLKNAPKEKDGCIVVPKTIGTEA</sequence>
<keyword evidence="9" id="KW-1185">Reference proteome</keyword>
<protein>
    <recommendedName>
        <fullName evidence="6">Aspartyl/glutamyl-tRNA(Asn/Gln) amidotransferase subunit C</fullName>
        <shortName evidence="6">Asp/Glu-ADT subunit C</shortName>
        <ecNumber evidence="6">6.3.5.-</ecNumber>
    </recommendedName>
</protein>
<dbReference type="SUPFAM" id="SSF141000">
    <property type="entry name" value="Glu-tRNAGln amidotransferase C subunit"/>
    <property type="match status" value="1"/>
</dbReference>
<evidence type="ECO:0000256" key="1">
    <source>
        <dbReference type="ARBA" id="ARBA00010757"/>
    </source>
</evidence>
<dbReference type="Pfam" id="PF02686">
    <property type="entry name" value="GatC"/>
    <property type="match status" value="1"/>
</dbReference>
<dbReference type="EC" id="6.3.5.-" evidence="6"/>
<comment type="subunit">
    <text evidence="2 6">Heterotrimer of A, B and C subunits.</text>
</comment>
<evidence type="ECO:0000256" key="3">
    <source>
        <dbReference type="ARBA" id="ARBA00024799"/>
    </source>
</evidence>
<reference evidence="8 9" key="1">
    <citation type="journal article" date="2022" name="Genome Biol. Evol.">
        <title>Host diet, physiology and behaviors set the stage for Lachnospiraceae cladogenesis.</title>
        <authorList>
            <person name="Vera-Ponce De Leon A."/>
            <person name="Schneider M."/>
            <person name="Jahnes B.C."/>
            <person name="Sadowski V."/>
            <person name="Camuy-Velez L.A."/>
            <person name="Duan J."/>
            <person name="Sabree Z.L."/>
        </authorList>
    </citation>
    <scope>NUCLEOTIDE SEQUENCE [LARGE SCALE GENOMIC DNA]</scope>
    <source>
        <strain evidence="8 9">PAL113</strain>
    </source>
</reference>
<evidence type="ECO:0000256" key="7">
    <source>
        <dbReference type="SAM" id="Coils"/>
    </source>
</evidence>